<reference evidence="1" key="1">
    <citation type="submission" date="2022-12" db="EMBL/GenBank/DDBJ databases">
        <title>Genome Sequence of Lasiodiplodia mahajangana.</title>
        <authorList>
            <person name="Buettner E."/>
        </authorList>
    </citation>
    <scope>NUCLEOTIDE SEQUENCE</scope>
    <source>
        <strain evidence="1">VT137</strain>
    </source>
</reference>
<keyword evidence="2" id="KW-1185">Reference proteome</keyword>
<organism evidence="1 2">
    <name type="scientific">Lasiodiplodia mahajangana</name>
    <dbReference type="NCBI Taxonomy" id="1108764"/>
    <lineage>
        <taxon>Eukaryota</taxon>
        <taxon>Fungi</taxon>
        <taxon>Dikarya</taxon>
        <taxon>Ascomycota</taxon>
        <taxon>Pezizomycotina</taxon>
        <taxon>Dothideomycetes</taxon>
        <taxon>Dothideomycetes incertae sedis</taxon>
        <taxon>Botryosphaeriales</taxon>
        <taxon>Botryosphaeriaceae</taxon>
        <taxon>Lasiodiplodia</taxon>
    </lineage>
</organism>
<dbReference type="Proteomes" id="UP001153332">
    <property type="component" value="Unassembled WGS sequence"/>
</dbReference>
<gene>
    <name evidence="1" type="ORF">O1611_g7593</name>
</gene>
<comment type="caution">
    <text evidence="1">The sequence shown here is derived from an EMBL/GenBank/DDBJ whole genome shotgun (WGS) entry which is preliminary data.</text>
</comment>
<name>A0ACC2JF35_9PEZI</name>
<evidence type="ECO:0000313" key="1">
    <source>
        <dbReference type="EMBL" id="KAJ8126046.1"/>
    </source>
</evidence>
<evidence type="ECO:0000313" key="2">
    <source>
        <dbReference type="Proteomes" id="UP001153332"/>
    </source>
</evidence>
<protein>
    <submittedName>
        <fullName evidence="1">Uncharacterized protein</fullName>
    </submittedName>
</protein>
<dbReference type="EMBL" id="JAPUUL010002052">
    <property type="protein sequence ID" value="KAJ8126046.1"/>
    <property type="molecule type" value="Genomic_DNA"/>
</dbReference>
<accession>A0ACC2JF35</accession>
<sequence length="471" mass="53056">MSNTNRFAELRQVILRDGGLTRAEARYVGFLLSDLRTDLVGESPLEIVMMIALHLPLRQLALCLRVSKVWRQRFLSGPVIAAYARHNWPAMVDGVVNPQDFLATLSKFGRACQYMLPRYDEGNSEIIPWFSQTHYQLDPIFHARADDLPSDYTQSSERRRALRTCPSAIYFSGKVAWCLYNPFVVVDDLRSKTRKVFTLPSGVRHGLGLALQAVGSRLVVATLDRLVIAWDHVDNHTYEKSLPSQILCCATENNRVAFVTYSGDAMVWTPGHAMLQLNPSFPSILKAGNGSSEAQSAGPYLYPFFDARNGEIIYLASAYCFLDTNSKAMVRITIHEVSMLSCVASWSCEYEEPATAWNDQRKLRIQSHPSGPEPEPRILMTDYELDRSCILIFRQIKGYGGIRFAAFDKLERKFINIDVTDGFEWTLLGSDYASSGGGGRRFHGLDSKMEGRIDLDFMVNIQNEGYGVTQL</sequence>
<proteinExistence type="predicted"/>